<dbReference type="AlphaFoldDB" id="A0A5D2JZD5"/>
<keyword evidence="1" id="KW-1133">Transmembrane helix</keyword>
<proteinExistence type="predicted"/>
<protein>
    <submittedName>
        <fullName evidence="2">Uncharacterized protein</fullName>
    </submittedName>
</protein>
<feature type="transmembrane region" description="Helical" evidence="1">
    <location>
        <begin position="12"/>
        <end position="38"/>
    </location>
</feature>
<keyword evidence="1" id="KW-0812">Transmembrane</keyword>
<reference evidence="2 3" key="1">
    <citation type="submission" date="2019-07" db="EMBL/GenBank/DDBJ databases">
        <title>WGS assembly of Gossypium tomentosum.</title>
        <authorList>
            <person name="Chen Z.J."/>
            <person name="Sreedasyam A."/>
            <person name="Ando A."/>
            <person name="Song Q."/>
            <person name="De L."/>
            <person name="Hulse-Kemp A."/>
            <person name="Ding M."/>
            <person name="Ye W."/>
            <person name="Kirkbride R."/>
            <person name="Jenkins J."/>
            <person name="Plott C."/>
            <person name="Lovell J."/>
            <person name="Lin Y.-M."/>
            <person name="Vaughn R."/>
            <person name="Liu B."/>
            <person name="Li W."/>
            <person name="Simpson S."/>
            <person name="Scheffler B."/>
            <person name="Saski C."/>
            <person name="Grover C."/>
            <person name="Hu G."/>
            <person name="Conover J."/>
            <person name="Carlson J."/>
            <person name="Shu S."/>
            <person name="Boston L."/>
            <person name="Williams M."/>
            <person name="Peterson D."/>
            <person name="Mcgee K."/>
            <person name="Jones D."/>
            <person name="Wendel J."/>
            <person name="Stelly D."/>
            <person name="Grimwood J."/>
            <person name="Schmutz J."/>
        </authorList>
    </citation>
    <scope>NUCLEOTIDE SEQUENCE [LARGE SCALE GENOMIC DNA]</scope>
    <source>
        <strain evidence="2">7179.01</strain>
    </source>
</reference>
<evidence type="ECO:0000313" key="3">
    <source>
        <dbReference type="Proteomes" id="UP000322667"/>
    </source>
</evidence>
<keyword evidence="3" id="KW-1185">Reference proteome</keyword>
<dbReference type="Proteomes" id="UP000322667">
    <property type="component" value="Chromosome D08"/>
</dbReference>
<dbReference type="EMBL" id="CM017630">
    <property type="protein sequence ID" value="TYH59829.1"/>
    <property type="molecule type" value="Genomic_DNA"/>
</dbReference>
<evidence type="ECO:0000313" key="2">
    <source>
        <dbReference type="EMBL" id="TYH59829.1"/>
    </source>
</evidence>
<name>A0A5D2JZD5_GOSTO</name>
<gene>
    <name evidence="2" type="ORF">ES332_D08G248400v1</name>
</gene>
<sequence length="79" mass="8821">MKVGIHQPLPPPFLSFFILPSSFSISLSLSPILSPFLFSLLFVPSPPTISLSWLLLELAPSFASLPSFFSMMRSFFLEK</sequence>
<organism evidence="2 3">
    <name type="scientific">Gossypium tomentosum</name>
    <name type="common">Hawaiian cotton</name>
    <name type="synonym">Gossypium sandvicense</name>
    <dbReference type="NCBI Taxonomy" id="34277"/>
    <lineage>
        <taxon>Eukaryota</taxon>
        <taxon>Viridiplantae</taxon>
        <taxon>Streptophyta</taxon>
        <taxon>Embryophyta</taxon>
        <taxon>Tracheophyta</taxon>
        <taxon>Spermatophyta</taxon>
        <taxon>Magnoliopsida</taxon>
        <taxon>eudicotyledons</taxon>
        <taxon>Gunneridae</taxon>
        <taxon>Pentapetalae</taxon>
        <taxon>rosids</taxon>
        <taxon>malvids</taxon>
        <taxon>Malvales</taxon>
        <taxon>Malvaceae</taxon>
        <taxon>Malvoideae</taxon>
        <taxon>Gossypium</taxon>
    </lineage>
</organism>
<feature type="transmembrane region" description="Helical" evidence="1">
    <location>
        <begin position="50"/>
        <end position="69"/>
    </location>
</feature>
<keyword evidence="1" id="KW-0472">Membrane</keyword>
<evidence type="ECO:0000256" key="1">
    <source>
        <dbReference type="SAM" id="Phobius"/>
    </source>
</evidence>
<accession>A0A5D2JZD5</accession>